<dbReference type="AlphaFoldDB" id="E1Z9K2"/>
<keyword evidence="3" id="KW-0274">FAD</keyword>
<dbReference type="STRING" id="554065.E1Z9K2"/>
<dbReference type="Proteomes" id="UP000008141">
    <property type="component" value="Unassembled WGS sequence"/>
</dbReference>
<organism evidence="9">
    <name type="scientific">Chlorella variabilis</name>
    <name type="common">Green alga</name>
    <dbReference type="NCBI Taxonomy" id="554065"/>
    <lineage>
        <taxon>Eukaryota</taxon>
        <taxon>Viridiplantae</taxon>
        <taxon>Chlorophyta</taxon>
        <taxon>core chlorophytes</taxon>
        <taxon>Trebouxiophyceae</taxon>
        <taxon>Chlorellales</taxon>
        <taxon>Chlorellaceae</taxon>
        <taxon>Chlorella clade</taxon>
        <taxon>Chlorella</taxon>
    </lineage>
</organism>
<dbReference type="RefSeq" id="XP_005849893.1">
    <property type="nucleotide sequence ID" value="XM_005849831.1"/>
</dbReference>
<evidence type="ECO:0000256" key="2">
    <source>
        <dbReference type="ARBA" id="ARBA00022630"/>
    </source>
</evidence>
<dbReference type="PRINTS" id="PR00420">
    <property type="entry name" value="RNGMNOXGNASE"/>
</dbReference>
<dbReference type="PANTHER" id="PTHR46028">
    <property type="entry name" value="KYNURENINE 3-MONOOXYGENASE"/>
    <property type="match status" value="1"/>
</dbReference>
<dbReference type="SUPFAM" id="SSF51905">
    <property type="entry name" value="FAD/NAD(P)-binding domain"/>
    <property type="match status" value="1"/>
</dbReference>
<feature type="domain" description="FAD-binding" evidence="7">
    <location>
        <begin position="229"/>
        <end position="401"/>
    </location>
</feature>
<sequence>MEERDPVAGGQWRRPLAAPLSPAGALAAMLLAKQGWQVDVFERLAPLVGEGGEVQASIGPRSYNILLSERAVAAMEAAGADLRGFDIPDLQHSLRHKLKGGPTEGSTSPLPGRLKLANRGTLAGALVQQCLAQHGDKVQFHFQQAAEMIDAGNSIAYFRPVGSAADGAAMASASAGSGGGCGCDSGGGDGGAAGAAAGGSAGVLQAPAGALTQQHTPASPDALVSYTFDLLVAADGAGSMVRKVLERHDAGLRVGVTRDVMEFRICVLGAADQFLSPGVGAVGTFQTWTNPKLQATFIGSSTKDGQLRCVFILPQGVHASLKTVADYESYLAEAIPSLPQDAIKRAAPQLLDSPISNGGTIVRCSKLNSRNVVLVGDAGHSVYPALGQGANAALEGAATLAAVGAQDVEAVAAEYSRRWLPNALAVAELTEEGFGKNARAFAPNLKLVQLICQMLLHKLLPFLINSTSMPYAEILRRSKREMAVFKAGLVAASAAIAAALLRHCVRPALAALGLA</sequence>
<dbReference type="GO" id="GO:0004502">
    <property type="term" value="F:kynurenine 3-monooxygenase activity"/>
    <property type="evidence" value="ECO:0007669"/>
    <property type="project" value="TreeGrafter"/>
</dbReference>
<dbReference type="OrthoDB" id="506962at2759"/>
<evidence type="ECO:0000256" key="1">
    <source>
        <dbReference type="ARBA" id="ARBA00001974"/>
    </source>
</evidence>
<dbReference type="KEGG" id="cvr:CHLNCDRAFT_143143"/>
<dbReference type="OMA" id="MEFRICV"/>
<dbReference type="EMBL" id="GL433839">
    <property type="protein sequence ID" value="EFN57791.1"/>
    <property type="molecule type" value="Genomic_DNA"/>
</dbReference>
<dbReference type="InterPro" id="IPR002938">
    <property type="entry name" value="FAD-bd"/>
</dbReference>
<reference evidence="8 9" key="1">
    <citation type="journal article" date="2010" name="Plant Cell">
        <title>The Chlorella variabilis NC64A genome reveals adaptation to photosymbiosis, coevolution with viruses, and cryptic sex.</title>
        <authorList>
            <person name="Blanc G."/>
            <person name="Duncan G."/>
            <person name="Agarkova I."/>
            <person name="Borodovsky M."/>
            <person name="Gurnon J."/>
            <person name="Kuo A."/>
            <person name="Lindquist E."/>
            <person name="Lucas S."/>
            <person name="Pangilinan J."/>
            <person name="Polle J."/>
            <person name="Salamov A."/>
            <person name="Terry A."/>
            <person name="Yamada T."/>
            <person name="Dunigan D.D."/>
            <person name="Grigoriev I.V."/>
            <person name="Claverie J.M."/>
            <person name="Van Etten J.L."/>
        </authorList>
    </citation>
    <scope>NUCLEOTIDE SEQUENCE [LARGE SCALE GENOMIC DNA]</scope>
    <source>
        <strain evidence="8 9">NC64A</strain>
    </source>
</reference>
<gene>
    <name evidence="8" type="ORF">CHLNCDRAFT_143143</name>
</gene>
<dbReference type="GO" id="GO:0070189">
    <property type="term" value="P:kynurenine metabolic process"/>
    <property type="evidence" value="ECO:0007669"/>
    <property type="project" value="TreeGrafter"/>
</dbReference>
<keyword evidence="6" id="KW-0503">Monooxygenase</keyword>
<dbReference type="PANTHER" id="PTHR46028:SF2">
    <property type="entry name" value="KYNURENINE 3-MONOOXYGENASE"/>
    <property type="match status" value="1"/>
</dbReference>
<accession>E1Z9K2</accession>
<evidence type="ECO:0000313" key="8">
    <source>
        <dbReference type="EMBL" id="EFN57791.1"/>
    </source>
</evidence>
<keyword evidence="5" id="KW-0560">Oxidoreductase</keyword>
<evidence type="ECO:0000313" key="9">
    <source>
        <dbReference type="Proteomes" id="UP000008141"/>
    </source>
</evidence>
<keyword evidence="4" id="KW-0521">NADP</keyword>
<dbReference type="eggNOG" id="KOG2614">
    <property type="taxonomic scope" value="Eukaryota"/>
</dbReference>
<evidence type="ECO:0000256" key="5">
    <source>
        <dbReference type="ARBA" id="ARBA00023002"/>
    </source>
</evidence>
<name>E1Z9K2_CHLVA</name>
<dbReference type="GeneID" id="17356899"/>
<evidence type="ECO:0000256" key="4">
    <source>
        <dbReference type="ARBA" id="ARBA00022857"/>
    </source>
</evidence>
<proteinExistence type="predicted"/>
<dbReference type="InterPro" id="IPR036188">
    <property type="entry name" value="FAD/NAD-bd_sf"/>
</dbReference>
<dbReference type="Pfam" id="PF01494">
    <property type="entry name" value="FAD_binding_3"/>
    <property type="match status" value="1"/>
</dbReference>
<keyword evidence="2" id="KW-0285">Flavoprotein</keyword>
<dbReference type="Gene3D" id="3.50.50.60">
    <property type="entry name" value="FAD/NAD(P)-binding domain"/>
    <property type="match status" value="2"/>
</dbReference>
<comment type="cofactor">
    <cofactor evidence="1">
        <name>FAD</name>
        <dbReference type="ChEBI" id="CHEBI:57692"/>
    </cofactor>
</comment>
<dbReference type="GO" id="GO:0071949">
    <property type="term" value="F:FAD binding"/>
    <property type="evidence" value="ECO:0007669"/>
    <property type="project" value="InterPro"/>
</dbReference>
<evidence type="ECO:0000256" key="6">
    <source>
        <dbReference type="ARBA" id="ARBA00023033"/>
    </source>
</evidence>
<evidence type="ECO:0000259" key="7">
    <source>
        <dbReference type="Pfam" id="PF01494"/>
    </source>
</evidence>
<keyword evidence="9" id="KW-1185">Reference proteome</keyword>
<protein>
    <recommendedName>
        <fullName evidence="7">FAD-binding domain-containing protein</fullName>
    </recommendedName>
</protein>
<evidence type="ECO:0000256" key="3">
    <source>
        <dbReference type="ARBA" id="ARBA00022827"/>
    </source>
</evidence>
<dbReference type="InParanoid" id="E1Z9K2"/>